<dbReference type="GO" id="GO:0016020">
    <property type="term" value="C:membrane"/>
    <property type="evidence" value="ECO:0007669"/>
    <property type="project" value="UniProtKB-SubCell"/>
</dbReference>
<keyword evidence="7" id="KW-0489">Methyltransferase</keyword>
<dbReference type="AlphaFoldDB" id="A0A7W0CA67"/>
<evidence type="ECO:0000313" key="8">
    <source>
        <dbReference type="Proteomes" id="UP000525298"/>
    </source>
</evidence>
<dbReference type="GO" id="GO:0008168">
    <property type="term" value="F:methyltransferase activity"/>
    <property type="evidence" value="ECO:0007669"/>
    <property type="project" value="UniProtKB-KW"/>
</dbReference>
<dbReference type="Gene3D" id="1.20.120.1630">
    <property type="match status" value="1"/>
</dbReference>
<feature type="transmembrane region" description="Helical" evidence="6">
    <location>
        <begin position="84"/>
        <end position="104"/>
    </location>
</feature>
<comment type="similarity">
    <text evidence="2">Belongs to the nurim family.</text>
</comment>
<feature type="transmembrane region" description="Helical" evidence="6">
    <location>
        <begin position="12"/>
        <end position="34"/>
    </location>
</feature>
<keyword evidence="3 6" id="KW-0812">Transmembrane</keyword>
<feature type="transmembrane region" description="Helical" evidence="6">
    <location>
        <begin position="116"/>
        <end position="136"/>
    </location>
</feature>
<dbReference type="GO" id="GO:0032259">
    <property type="term" value="P:methylation"/>
    <property type="evidence" value="ECO:0007669"/>
    <property type="project" value="UniProtKB-KW"/>
</dbReference>
<keyword evidence="7" id="KW-0808">Transferase</keyword>
<accession>A0A7W0CA67</accession>
<comment type="caution">
    <text evidence="7">The sequence shown here is derived from an EMBL/GenBank/DDBJ whole genome shotgun (WGS) entry which is preliminary data.</text>
</comment>
<keyword evidence="5 6" id="KW-0472">Membrane</keyword>
<evidence type="ECO:0000256" key="5">
    <source>
        <dbReference type="ARBA" id="ARBA00023136"/>
    </source>
</evidence>
<evidence type="ECO:0000256" key="2">
    <source>
        <dbReference type="ARBA" id="ARBA00010631"/>
    </source>
</evidence>
<dbReference type="PANTHER" id="PTHR31040:SF1">
    <property type="entry name" value="NURIM"/>
    <property type="match status" value="1"/>
</dbReference>
<proteinExistence type="inferred from homology"/>
<evidence type="ECO:0000313" key="7">
    <source>
        <dbReference type="EMBL" id="MBA2882015.1"/>
    </source>
</evidence>
<dbReference type="PANTHER" id="PTHR31040">
    <property type="entry name" value="NURIM"/>
    <property type="match status" value="1"/>
</dbReference>
<name>A0A7W0CA67_9BACT</name>
<dbReference type="EMBL" id="JACDUS010000006">
    <property type="protein sequence ID" value="MBA2882015.1"/>
    <property type="molecule type" value="Genomic_DNA"/>
</dbReference>
<dbReference type="RefSeq" id="WP_181551666.1">
    <property type="nucleotide sequence ID" value="NZ_JACDUS010000006.1"/>
</dbReference>
<sequence>MAKSENHTIAKAVALISPVLSAGSLLWFAVFLYAGSFSVLDLGLGFYWALLLNAGLSLAFFLQHSIMVRKWFQDRARKYIQEPYHGILFSLSSAAALLIVLTAWQKSSCLLFSAEGVGRLAFRMVFAASVAGFAWGGRALRSVDGFGNHWLLLGAGNPQPETDGLATRGPYKFVRHPLYFFTLLMIWSCPDITADRLIFNVLWSGWIVIGAWLEEKDLVRDLGRPYREYQKTVPMLIPWKIWKGKYQ</sequence>
<evidence type="ECO:0000256" key="1">
    <source>
        <dbReference type="ARBA" id="ARBA00004141"/>
    </source>
</evidence>
<keyword evidence="4 6" id="KW-1133">Transmembrane helix</keyword>
<dbReference type="Proteomes" id="UP000525298">
    <property type="component" value="Unassembled WGS sequence"/>
</dbReference>
<reference evidence="7 8" key="1">
    <citation type="submission" date="2020-07" db="EMBL/GenBank/DDBJ databases">
        <title>Genomic Encyclopedia of Type Strains, Phase IV (KMG-IV): sequencing the most valuable type-strain genomes for metagenomic binning, comparative biology and taxonomic classification.</title>
        <authorList>
            <person name="Goeker M."/>
        </authorList>
    </citation>
    <scope>NUCLEOTIDE SEQUENCE [LARGE SCALE GENOMIC DNA]</scope>
    <source>
        <strain evidence="7 8">DSM 17721</strain>
    </source>
</reference>
<comment type="subcellular location">
    <subcellularLocation>
        <location evidence="1">Membrane</location>
        <topology evidence="1">Multi-pass membrane protein</topology>
    </subcellularLocation>
</comment>
<organism evidence="7 8">
    <name type="scientific">Desulfosalsimonas propionicica</name>
    <dbReference type="NCBI Taxonomy" id="332175"/>
    <lineage>
        <taxon>Bacteria</taxon>
        <taxon>Pseudomonadati</taxon>
        <taxon>Thermodesulfobacteriota</taxon>
        <taxon>Desulfobacteria</taxon>
        <taxon>Desulfobacterales</taxon>
        <taxon>Desulfosalsimonadaceae</taxon>
        <taxon>Desulfosalsimonas</taxon>
    </lineage>
</organism>
<evidence type="ECO:0000256" key="6">
    <source>
        <dbReference type="SAM" id="Phobius"/>
    </source>
</evidence>
<feature type="transmembrane region" description="Helical" evidence="6">
    <location>
        <begin position="46"/>
        <end position="63"/>
    </location>
</feature>
<dbReference type="InterPro" id="IPR033580">
    <property type="entry name" value="Nurim-like"/>
</dbReference>
<protein>
    <submittedName>
        <fullName evidence="7">Protein-S-isoprenylcysteine O-methyltransferase Ste14</fullName>
    </submittedName>
</protein>
<keyword evidence="8" id="KW-1185">Reference proteome</keyword>
<evidence type="ECO:0000256" key="3">
    <source>
        <dbReference type="ARBA" id="ARBA00022692"/>
    </source>
</evidence>
<gene>
    <name evidence="7" type="ORF">HNR65_002349</name>
</gene>
<evidence type="ECO:0000256" key="4">
    <source>
        <dbReference type="ARBA" id="ARBA00022989"/>
    </source>
</evidence>